<evidence type="ECO:0008006" key="4">
    <source>
        <dbReference type="Google" id="ProtNLM"/>
    </source>
</evidence>
<comment type="caution">
    <text evidence="2">The sequence shown here is derived from an EMBL/GenBank/DDBJ whole genome shotgun (WGS) entry which is preliminary data.</text>
</comment>
<feature type="compositionally biased region" description="Polar residues" evidence="1">
    <location>
        <begin position="596"/>
        <end position="619"/>
    </location>
</feature>
<evidence type="ECO:0000313" key="3">
    <source>
        <dbReference type="Proteomes" id="UP000032458"/>
    </source>
</evidence>
<keyword evidence="3" id="KW-1185">Reference proteome</keyword>
<dbReference type="EMBL" id="JRKI01000009">
    <property type="protein sequence ID" value="KIZ18470.1"/>
    <property type="molecule type" value="Genomic_DNA"/>
</dbReference>
<feature type="region of interest" description="Disordered" evidence="1">
    <location>
        <begin position="596"/>
        <end position="620"/>
    </location>
</feature>
<reference evidence="2 3" key="1">
    <citation type="submission" date="2014-09" db="EMBL/GenBank/DDBJ databases">
        <title>Draft genome sequence of Streptomyces natalensis ATCC 27448, producer of the antifungal pimaricin.</title>
        <authorList>
            <person name="Mendes M.V."/>
            <person name="Beites T."/>
            <person name="Pires S."/>
            <person name="Santos C.L."/>
            <person name="Moradas-Ferreira P."/>
        </authorList>
    </citation>
    <scope>NUCLEOTIDE SEQUENCE [LARGE SCALE GENOMIC DNA]</scope>
    <source>
        <strain evidence="2 3">ATCC 27448</strain>
    </source>
</reference>
<feature type="region of interest" description="Disordered" evidence="1">
    <location>
        <begin position="641"/>
        <end position="660"/>
    </location>
</feature>
<sequence>MAGIQQEERIERLKALLVGESRSRRAGAALSSAPDRSKNLMLGVLLHGANRLREGFELTDLEQVLVDALSTIVDTEEVKAWGGAYRETVAAAGADKLILPLLITLRWPRYGYSFNDLRSQLPKLRQEAWEAPNVSLVPWEDLVSGRVEEDEAFVEAMRETGFAITGIARYSSPSSSASSEDALGAQAEVAALEPWRVKLEMESFYVEREVGDQWNSRDEIYFAASSGVGGGVGETFISEEFGAVEKGQTREFSSSRKVFLNKMCSSGTVLTGIQVWEADQSNSAWYDKLQLALESTVEMVDEYVDKNPMNNLVPVPDTVAIGWEIAKLFIALMDTLRNHDDLSCSRTFILTREDMTALHGGRELEWNFNGDGHHKLRVRYTGERPPYPTGSVYCTFRDQDGSSGQGGEWSTPMPLGGRAQGAPRAAVHDGKLHVVYANAHQQGLMTSGWYDGTGWKAPTSTGRSTPQPVGLAVWNQKLWSHWYVPVGPCLWGTSWDSDHWHNYTFQLTELDTRFGSGLAERNGRLWVARSSHRQRTEGNALVLCGSTEDDGGHFGDEKELATSSHAFGTVSMAYGLDRMWVTARQDRQVRTYWSARGQSPDTAQWQSEAGPQAGSSNNPALHFDGQNLWCAYTDTSGKPHLSRRVNETSTSAGSWSTPVPIGDGTHPTVLDAPGIATYKGRMYAFYHA</sequence>
<evidence type="ECO:0000256" key="1">
    <source>
        <dbReference type="SAM" id="MobiDB-lite"/>
    </source>
</evidence>
<name>A0A0D7CRI2_9ACTN</name>
<dbReference type="Proteomes" id="UP000032458">
    <property type="component" value="Unassembled WGS sequence"/>
</dbReference>
<protein>
    <recommendedName>
        <fullName evidence="4">Fucose-specific lectin</fullName>
    </recommendedName>
</protein>
<dbReference type="AlphaFoldDB" id="A0A0D7CRI2"/>
<proteinExistence type="predicted"/>
<dbReference type="RefSeq" id="WP_044363905.1">
    <property type="nucleotide sequence ID" value="NZ_JRKI01000009.1"/>
</dbReference>
<feature type="compositionally biased region" description="Polar residues" evidence="1">
    <location>
        <begin position="647"/>
        <end position="657"/>
    </location>
</feature>
<evidence type="ECO:0000313" key="2">
    <source>
        <dbReference type="EMBL" id="KIZ18470.1"/>
    </source>
</evidence>
<accession>A0A0D7CRI2</accession>
<dbReference type="PATRIC" id="fig|1240678.4.peg.1596"/>
<gene>
    <name evidence="2" type="ORF">SNA_07615</name>
</gene>
<organism evidence="2 3">
    <name type="scientific">Streptomyces natalensis ATCC 27448</name>
    <dbReference type="NCBI Taxonomy" id="1240678"/>
    <lineage>
        <taxon>Bacteria</taxon>
        <taxon>Bacillati</taxon>
        <taxon>Actinomycetota</taxon>
        <taxon>Actinomycetes</taxon>
        <taxon>Kitasatosporales</taxon>
        <taxon>Streptomycetaceae</taxon>
        <taxon>Streptomyces</taxon>
    </lineage>
</organism>